<name>L8PAS5_STRVR</name>
<dbReference type="AlphaFoldDB" id="L8PAS5"/>
<protein>
    <submittedName>
        <fullName evidence="1">Uncharacterized protein</fullName>
    </submittedName>
</protein>
<gene>
    <name evidence="1" type="ORF">STVIR_5810</name>
</gene>
<dbReference type="Proteomes" id="UP000011205">
    <property type="component" value="Unassembled WGS sequence"/>
</dbReference>
<proteinExistence type="predicted"/>
<sequence length="43" mass="5036">MAVLQSGLQAMAAWSRRGRLLSRLRSHGTDFLLRRGEQFSYRR</sequence>
<accession>L8PAS5</accession>
<comment type="caution">
    <text evidence="1">The sequence shown here is derived from an EMBL/GenBank/DDBJ whole genome shotgun (WGS) entry which is preliminary data.</text>
</comment>
<dbReference type="PATRIC" id="fig|1160705.3.peg.5747"/>
<dbReference type="EMBL" id="AMLP01000176">
    <property type="protein sequence ID" value="ELS53214.1"/>
    <property type="molecule type" value="Genomic_DNA"/>
</dbReference>
<evidence type="ECO:0000313" key="1">
    <source>
        <dbReference type="EMBL" id="ELS53214.1"/>
    </source>
</evidence>
<evidence type="ECO:0000313" key="2">
    <source>
        <dbReference type="Proteomes" id="UP000011205"/>
    </source>
</evidence>
<organism evidence="1 2">
    <name type="scientific">Streptomyces viridochromogenes Tue57</name>
    <dbReference type="NCBI Taxonomy" id="1160705"/>
    <lineage>
        <taxon>Bacteria</taxon>
        <taxon>Bacillati</taxon>
        <taxon>Actinomycetota</taxon>
        <taxon>Actinomycetes</taxon>
        <taxon>Kitasatosporales</taxon>
        <taxon>Streptomycetaceae</taxon>
        <taxon>Streptomyces</taxon>
    </lineage>
</organism>
<reference evidence="1 2" key="1">
    <citation type="journal article" date="2013" name="Genome Announc.">
        <title>Draft Genome Sequence of Streptomyces viridochromogenes Strain Tu57, Producer of Avilamycin.</title>
        <authorList>
            <person name="Gruning B.A."/>
            <person name="Erxleben A."/>
            <person name="Hahnlein A."/>
            <person name="Gunther S."/>
        </authorList>
    </citation>
    <scope>NUCLEOTIDE SEQUENCE [LARGE SCALE GENOMIC DNA]</scope>
    <source>
        <strain evidence="1 2">Tue57</strain>
    </source>
</reference>